<dbReference type="Gene3D" id="1.25.40.420">
    <property type="match status" value="1"/>
</dbReference>
<dbReference type="Gene3D" id="3.30.710.10">
    <property type="entry name" value="Potassium Channel Kv1.1, Chain A"/>
    <property type="match status" value="1"/>
</dbReference>
<protein>
    <submittedName>
        <fullName evidence="3">Speckle-type POZ protein-like protein</fullName>
    </submittedName>
</protein>
<organism evidence="3">
    <name type="scientific">Aegilops tauschii</name>
    <name type="common">Tausch's goatgrass</name>
    <name type="synonym">Aegilops squarrosa</name>
    <dbReference type="NCBI Taxonomy" id="37682"/>
    <lineage>
        <taxon>Eukaryota</taxon>
        <taxon>Viridiplantae</taxon>
        <taxon>Streptophyta</taxon>
        <taxon>Embryophyta</taxon>
        <taxon>Tracheophyta</taxon>
        <taxon>Spermatophyta</taxon>
        <taxon>Magnoliopsida</taxon>
        <taxon>Liliopsida</taxon>
        <taxon>Poales</taxon>
        <taxon>Poaceae</taxon>
        <taxon>BOP clade</taxon>
        <taxon>Pooideae</taxon>
        <taxon>Triticodae</taxon>
        <taxon>Triticeae</taxon>
        <taxon>Triticinae</taxon>
        <taxon>Aegilops</taxon>
    </lineage>
</organism>
<dbReference type="SUPFAM" id="SSF49599">
    <property type="entry name" value="TRAF domain-like"/>
    <property type="match status" value="1"/>
</dbReference>
<name>M8BMK5_AEGTA</name>
<dbReference type="Gene3D" id="2.60.210.10">
    <property type="entry name" value="Apoptosis, Tumor Necrosis Factor Receptor Associated Protein 2, Chain A"/>
    <property type="match status" value="1"/>
</dbReference>
<dbReference type="InterPro" id="IPR011333">
    <property type="entry name" value="SKP1/BTB/POZ_sf"/>
</dbReference>
<dbReference type="InterPro" id="IPR008974">
    <property type="entry name" value="TRAF-like"/>
</dbReference>
<evidence type="ECO:0000256" key="1">
    <source>
        <dbReference type="ARBA" id="ARBA00004906"/>
    </source>
</evidence>
<evidence type="ECO:0000256" key="2">
    <source>
        <dbReference type="ARBA" id="ARBA00010846"/>
    </source>
</evidence>
<dbReference type="PROSITE" id="PS50097">
    <property type="entry name" value="BTB"/>
    <property type="match status" value="1"/>
</dbReference>
<dbReference type="PANTHER" id="PTHR26379">
    <property type="entry name" value="BTB/POZ AND MATH DOMAIN-CONTAINING PROTEIN 1"/>
    <property type="match status" value="1"/>
</dbReference>
<evidence type="ECO:0000313" key="3">
    <source>
        <dbReference type="EnsemblPlants" id="EMT26215"/>
    </source>
</evidence>
<comment type="pathway">
    <text evidence="1">Protein modification; protein ubiquitination.</text>
</comment>
<dbReference type="Pfam" id="PF22486">
    <property type="entry name" value="MATH_2"/>
    <property type="match status" value="1"/>
</dbReference>
<accession>M8BMK5</accession>
<dbReference type="PANTHER" id="PTHR26379:SF509">
    <property type="entry name" value="BTB DOMAIN-CONTAINING PROTEIN"/>
    <property type="match status" value="1"/>
</dbReference>
<dbReference type="Pfam" id="PF00651">
    <property type="entry name" value="BTB"/>
    <property type="match status" value="1"/>
</dbReference>
<dbReference type="InterPro" id="IPR045005">
    <property type="entry name" value="BPM1-6"/>
</dbReference>
<proteinExistence type="inferred from homology"/>
<comment type="similarity">
    <text evidence="2">Belongs to the Tdpoz family.</text>
</comment>
<dbReference type="InterPro" id="IPR002083">
    <property type="entry name" value="MATH/TRAF_dom"/>
</dbReference>
<dbReference type="AlphaFoldDB" id="M8BMK5"/>
<reference evidence="3" key="1">
    <citation type="submission" date="2015-06" db="UniProtKB">
        <authorList>
            <consortium name="EnsemblPlants"/>
        </authorList>
    </citation>
    <scope>IDENTIFICATION</scope>
</reference>
<dbReference type="InterPro" id="IPR056423">
    <property type="entry name" value="BACK_BPM_SPOP"/>
</dbReference>
<dbReference type="Pfam" id="PF24570">
    <property type="entry name" value="BACK_BPM_SPOP"/>
    <property type="match status" value="1"/>
</dbReference>
<dbReference type="PROSITE" id="PS50144">
    <property type="entry name" value="MATH"/>
    <property type="match status" value="1"/>
</dbReference>
<dbReference type="CDD" id="cd00121">
    <property type="entry name" value="MATH"/>
    <property type="match status" value="1"/>
</dbReference>
<dbReference type="SMART" id="SM00225">
    <property type="entry name" value="BTB"/>
    <property type="match status" value="1"/>
</dbReference>
<dbReference type="SUPFAM" id="SSF54695">
    <property type="entry name" value="POZ domain"/>
    <property type="match status" value="1"/>
</dbReference>
<sequence>MPKLVFHLAPRMAEHYKISVAMVAEPEERPYARSYVLKVDGYSRTKALLKNGEYLTSEPFSVGGHDWVVTYYPNGSKIRPDDISIFLRLHPAGAKDVKAKFTFSLLDENGEPVPSYTRAHDDIHTFSRKAPNWGYHNLMKKAKLERSEHLRNDCLTIGCHVTVVKEILDEEETRASPNDLHRQLGDLLESKDAADLTFQVGGEIFLAHRCVLATRSSVFKAELLDRMVESSGSLIEIQDMEPDVFEALLHFIYTGKVSPMIDVVMASHLLVAADRYNISRLKQIREEKLCSHIDSDVVATSLAIAEQHGFHRLKEACLRFLASPSNLEAMMASNGYRHLKSSCPSVLKELIARILPTKWNLEKDIIMTIY</sequence>
<dbReference type="GO" id="GO:0016567">
    <property type="term" value="P:protein ubiquitination"/>
    <property type="evidence" value="ECO:0007669"/>
    <property type="project" value="InterPro"/>
</dbReference>
<dbReference type="EnsemblPlants" id="EMT26215">
    <property type="protein sequence ID" value="EMT26215"/>
    <property type="gene ID" value="F775_13977"/>
</dbReference>
<dbReference type="InterPro" id="IPR000210">
    <property type="entry name" value="BTB/POZ_dom"/>
</dbReference>